<sequence length="379" mass="42131">MLGRSIGEKGDCPLKGMTRFVILDTFRFIFAVIVAWRHFGGWGSPGKAYLAVDFFFILSGFVLTGAKGYSGTGMRRSYSSIFLFRVTGETGGKKMVRKLAVALTLALLSFSAHAKAPVQVIEDIVMHPQRSIDSVNISGKEQIDCGYIKNRKPIVIFGAGQSLIANTNGDFPWNRTITRNVYEQWGTLCYKANAPLYGASDTRQSFVLLLGEFIARATERDVVINMAAVGGTPISQFIQGTANTLLTTQLHNMKQAGFTPDFVIWEHGQADAGREAGQYSNDLKTVLGIFRSSGISAPVFIPTDTTMEWRVNETLRQEQQSILSAENVLPGPDIDLVRFRYDGTHLDQRGLEMQASMWFQALDQHFHWHSRRSENSAVK</sequence>
<keyword evidence="1" id="KW-1133">Transmembrane helix</keyword>
<evidence type="ECO:0008006" key="4">
    <source>
        <dbReference type="Google" id="ProtNLM"/>
    </source>
</evidence>
<dbReference type="InterPro" id="IPR036514">
    <property type="entry name" value="SGNH_hydro_sf"/>
</dbReference>
<reference evidence="3" key="1">
    <citation type="submission" date="2017-12" db="EMBL/GenBank/DDBJ databases">
        <authorList>
            <person name="Diaz M."/>
        </authorList>
    </citation>
    <scope>NUCLEOTIDE SEQUENCE [LARGE SCALE GENOMIC DNA]</scope>
    <source>
        <strain evidence="3">FI11154</strain>
    </source>
</reference>
<evidence type="ECO:0000256" key="1">
    <source>
        <dbReference type="SAM" id="Phobius"/>
    </source>
</evidence>
<keyword evidence="1" id="KW-0812">Transmembrane</keyword>
<proteinExistence type="predicted"/>
<dbReference type="GO" id="GO:0016788">
    <property type="term" value="F:hydrolase activity, acting on ester bonds"/>
    <property type="evidence" value="ECO:0007669"/>
    <property type="project" value="UniProtKB-ARBA"/>
</dbReference>
<dbReference type="Proteomes" id="UP000246073">
    <property type="component" value="Unassembled WGS sequence"/>
</dbReference>
<accession>A0A2P9HKR7</accession>
<protein>
    <recommendedName>
        <fullName evidence="4">Sialate O-acetylesterase domain-containing protein</fullName>
    </recommendedName>
</protein>
<evidence type="ECO:0000313" key="2">
    <source>
        <dbReference type="EMBL" id="SPL64400.1"/>
    </source>
</evidence>
<dbReference type="AlphaFoldDB" id="A0A2P9HKR7"/>
<dbReference type="EMBL" id="OOFM01000005">
    <property type="protein sequence ID" value="SPL64400.1"/>
    <property type="molecule type" value="Genomic_DNA"/>
</dbReference>
<evidence type="ECO:0000313" key="3">
    <source>
        <dbReference type="Proteomes" id="UP000246073"/>
    </source>
</evidence>
<feature type="transmembrane region" description="Helical" evidence="1">
    <location>
        <begin position="48"/>
        <end position="66"/>
    </location>
</feature>
<dbReference type="SUPFAM" id="SSF52266">
    <property type="entry name" value="SGNH hydrolase"/>
    <property type="match status" value="1"/>
</dbReference>
<organism evidence="2 3">
    <name type="scientific">Ochrobactrum soli</name>
    <dbReference type="NCBI Taxonomy" id="2448455"/>
    <lineage>
        <taxon>Bacteria</taxon>
        <taxon>Pseudomonadati</taxon>
        <taxon>Pseudomonadota</taxon>
        <taxon>Alphaproteobacteria</taxon>
        <taxon>Hyphomicrobiales</taxon>
        <taxon>Brucellaceae</taxon>
        <taxon>Brucella/Ochrobactrum group</taxon>
        <taxon>Ochrobactrum</taxon>
    </lineage>
</organism>
<keyword evidence="1" id="KW-0472">Membrane</keyword>
<gene>
    <name evidence="2" type="ORF">OHAE_267</name>
</gene>
<feature type="transmembrane region" description="Helical" evidence="1">
    <location>
        <begin position="20"/>
        <end position="36"/>
    </location>
</feature>
<dbReference type="Gene3D" id="3.40.50.1110">
    <property type="entry name" value="SGNH hydrolase"/>
    <property type="match status" value="1"/>
</dbReference>
<name>A0A2P9HKR7_9HYPH</name>